<dbReference type="InterPro" id="IPR011013">
    <property type="entry name" value="Gal_mutarotase_sf_dom"/>
</dbReference>
<proteinExistence type="predicted"/>
<evidence type="ECO:0000313" key="2">
    <source>
        <dbReference type="EMBL" id="HGQ64697.1"/>
    </source>
</evidence>
<dbReference type="AlphaFoldDB" id="A0A7C4JJR3"/>
<name>A0A7C4JJR3_9CREN</name>
<comment type="caution">
    <text evidence="2">The sequence shown here is derived from an EMBL/GenBank/DDBJ whole genome shotgun (WGS) entry which is preliminary data.</text>
</comment>
<dbReference type="EMBL" id="DTCK01000007">
    <property type="protein sequence ID" value="HGQ35148.1"/>
    <property type="molecule type" value="Genomic_DNA"/>
</dbReference>
<dbReference type="EMBL" id="DTBD01000049">
    <property type="protein sequence ID" value="HGQ64697.1"/>
    <property type="molecule type" value="Genomic_DNA"/>
</dbReference>
<organism evidence="2">
    <name type="scientific">Ignisphaera aggregans</name>
    <dbReference type="NCBI Taxonomy" id="334771"/>
    <lineage>
        <taxon>Archaea</taxon>
        <taxon>Thermoproteota</taxon>
        <taxon>Thermoprotei</taxon>
        <taxon>Desulfurococcales</taxon>
        <taxon>Desulfurococcaceae</taxon>
        <taxon>Ignisphaera</taxon>
    </lineage>
</organism>
<dbReference type="GO" id="GO:0030246">
    <property type="term" value="F:carbohydrate binding"/>
    <property type="evidence" value="ECO:0007669"/>
    <property type="project" value="InterPro"/>
</dbReference>
<gene>
    <name evidence="2" type="ORF">ENU08_05575</name>
    <name evidence="1" type="ORF">ENU41_00505</name>
</gene>
<reference evidence="2" key="1">
    <citation type="journal article" date="2020" name="mSystems">
        <title>Genome- and Community-Level Interaction Insights into Carbon Utilization and Element Cycling Functions of Hydrothermarchaeota in Hydrothermal Sediment.</title>
        <authorList>
            <person name="Zhou Z."/>
            <person name="Liu Y."/>
            <person name="Xu W."/>
            <person name="Pan J."/>
            <person name="Luo Z.H."/>
            <person name="Li M."/>
        </authorList>
    </citation>
    <scope>NUCLEOTIDE SEQUENCE [LARGE SCALE GENOMIC DNA]</scope>
    <source>
        <strain evidence="2">SpSt-637</strain>
        <strain evidence="1">SpSt-667</strain>
    </source>
</reference>
<accession>A0A7C4JJR3</accession>
<dbReference type="SUPFAM" id="SSF74650">
    <property type="entry name" value="Galactose mutarotase-like"/>
    <property type="match status" value="1"/>
</dbReference>
<protein>
    <submittedName>
        <fullName evidence="2">Uncharacterized protein</fullName>
    </submittedName>
</protein>
<dbReference type="GO" id="GO:0003824">
    <property type="term" value="F:catalytic activity"/>
    <property type="evidence" value="ECO:0007669"/>
    <property type="project" value="InterPro"/>
</dbReference>
<dbReference type="GO" id="GO:0005975">
    <property type="term" value="P:carbohydrate metabolic process"/>
    <property type="evidence" value="ECO:0007669"/>
    <property type="project" value="InterPro"/>
</dbReference>
<evidence type="ECO:0000313" key="1">
    <source>
        <dbReference type="EMBL" id="HGQ35148.1"/>
    </source>
</evidence>
<sequence length="116" mass="13166">MPVLDNKPIECQEVEDGYYVYIEAPPLGYKAYRLVDDVCTSPQKIEVYAEGDGYALKNKYVEILIDAHGDISSIKLRGNNVEVIEAPSNKLVAYIDLRKMGCMGYQGLFYTSRYRV</sequence>